<evidence type="ECO:0008006" key="5">
    <source>
        <dbReference type="Google" id="ProtNLM"/>
    </source>
</evidence>
<sequence>MLKTILFTVLIVAISIALFSVKILFTKNGRFPNTHVSGNKALRRKGIGCVQSQDREARQTNPHAIAERMPNGKEQENN</sequence>
<dbReference type="Proteomes" id="UP000620874">
    <property type="component" value="Unassembled WGS sequence"/>
</dbReference>
<evidence type="ECO:0000256" key="2">
    <source>
        <dbReference type="SAM" id="Phobius"/>
    </source>
</evidence>
<evidence type="ECO:0000313" key="3">
    <source>
        <dbReference type="EMBL" id="MBD8040276.1"/>
    </source>
</evidence>
<accession>A0ABR8Y7T1</accession>
<evidence type="ECO:0000256" key="1">
    <source>
        <dbReference type="SAM" id="MobiDB-lite"/>
    </source>
</evidence>
<keyword evidence="2" id="KW-0812">Transmembrane</keyword>
<keyword evidence="4" id="KW-1185">Reference proteome</keyword>
<dbReference type="EMBL" id="JACSPP010000017">
    <property type="protein sequence ID" value="MBD8040276.1"/>
    <property type="molecule type" value="Genomic_DNA"/>
</dbReference>
<dbReference type="RefSeq" id="WP_022039378.1">
    <property type="nucleotide sequence ID" value="NZ_JACSPP010000017.1"/>
</dbReference>
<comment type="caution">
    <text evidence="3">The sequence shown here is derived from an EMBL/GenBank/DDBJ whole genome shotgun (WGS) entry which is preliminary data.</text>
</comment>
<organism evidence="3 4">
    <name type="scientific">Phocaeicola intestinalis</name>
    <dbReference type="NCBI Taxonomy" id="2762212"/>
    <lineage>
        <taxon>Bacteria</taxon>
        <taxon>Pseudomonadati</taxon>
        <taxon>Bacteroidota</taxon>
        <taxon>Bacteroidia</taxon>
        <taxon>Bacteroidales</taxon>
        <taxon>Bacteroidaceae</taxon>
        <taxon>Phocaeicola</taxon>
    </lineage>
</organism>
<proteinExistence type="predicted"/>
<feature type="transmembrane region" description="Helical" evidence="2">
    <location>
        <begin position="6"/>
        <end position="25"/>
    </location>
</feature>
<keyword evidence="2" id="KW-0472">Membrane</keyword>
<feature type="region of interest" description="Disordered" evidence="1">
    <location>
        <begin position="51"/>
        <end position="78"/>
    </location>
</feature>
<keyword evidence="2" id="KW-1133">Transmembrane helix</keyword>
<name>A0ABR8Y7T1_9BACT</name>
<gene>
    <name evidence="3" type="ORF">H9625_07425</name>
</gene>
<protein>
    <recommendedName>
        <fullName evidence="5">DUF4834 family protein</fullName>
    </recommendedName>
</protein>
<reference evidence="3 4" key="1">
    <citation type="submission" date="2020-08" db="EMBL/GenBank/DDBJ databases">
        <title>A Genomic Blueprint of the Chicken Gut Microbiome.</title>
        <authorList>
            <person name="Gilroy R."/>
            <person name="Ravi A."/>
            <person name="Getino M."/>
            <person name="Pursley I."/>
            <person name="Horton D.L."/>
            <person name="Alikhan N.-F."/>
            <person name="Baker D."/>
            <person name="Gharbi K."/>
            <person name="Hall N."/>
            <person name="Watson M."/>
            <person name="Adriaenssens E.M."/>
            <person name="Foster-Nyarko E."/>
            <person name="Jarju S."/>
            <person name="Secka A."/>
            <person name="Antonio M."/>
            <person name="Oren A."/>
            <person name="Chaudhuri R."/>
            <person name="La Ragione R.M."/>
            <person name="Hildebrand F."/>
            <person name="Pallen M.J."/>
        </authorList>
    </citation>
    <scope>NUCLEOTIDE SEQUENCE [LARGE SCALE GENOMIC DNA]</scope>
    <source>
        <strain evidence="3 4">Sa1CVN1</strain>
    </source>
</reference>
<evidence type="ECO:0000313" key="4">
    <source>
        <dbReference type="Proteomes" id="UP000620874"/>
    </source>
</evidence>